<dbReference type="InterPro" id="IPR016024">
    <property type="entry name" value="ARM-type_fold"/>
</dbReference>
<dbReference type="OrthoDB" id="686784at2759"/>
<dbReference type="InterPro" id="IPR039777">
    <property type="entry name" value="IFRD"/>
</dbReference>
<feature type="domain" description="Interferon-related developmental regulator N-terminal" evidence="3">
    <location>
        <begin position="34"/>
        <end position="330"/>
    </location>
</feature>
<organism evidence="4">
    <name type="scientific">Zea mays</name>
    <name type="common">Maize</name>
    <dbReference type="NCBI Taxonomy" id="4577"/>
    <lineage>
        <taxon>Eukaryota</taxon>
        <taxon>Viridiplantae</taxon>
        <taxon>Streptophyta</taxon>
        <taxon>Embryophyta</taxon>
        <taxon>Tracheophyta</taxon>
        <taxon>Spermatophyta</taxon>
        <taxon>Magnoliopsida</taxon>
        <taxon>Liliopsida</taxon>
        <taxon>Poales</taxon>
        <taxon>Poaceae</taxon>
        <taxon>PACMAD clade</taxon>
        <taxon>Panicoideae</taxon>
        <taxon>Andropogonodae</taxon>
        <taxon>Andropogoneae</taxon>
        <taxon>Tripsacinae</taxon>
        <taxon>Zea</taxon>
    </lineage>
</organism>
<dbReference type="ExpressionAtlas" id="B4FJC8">
    <property type="expression patterns" value="baseline and differential"/>
</dbReference>
<dbReference type="EMBL" id="BT037216">
    <property type="protein sequence ID" value="ACF82221.1"/>
    <property type="molecule type" value="mRNA"/>
</dbReference>
<dbReference type="SUPFAM" id="SSF48371">
    <property type="entry name" value="ARM repeat"/>
    <property type="match status" value="1"/>
</dbReference>
<dbReference type="PANTHER" id="PTHR12354">
    <property type="entry name" value="INTERFERON-RELATED DEVELOPMENTAL REGULATOR"/>
    <property type="match status" value="1"/>
</dbReference>
<evidence type="ECO:0000256" key="2">
    <source>
        <dbReference type="SAM" id="MobiDB-lite"/>
    </source>
</evidence>
<dbReference type="GeneID" id="100281290"/>
<dbReference type="InterPro" id="IPR007701">
    <property type="entry name" value="Interferon-rel_develop_reg_N"/>
</dbReference>
<dbReference type="AlphaFoldDB" id="B4FJC8"/>
<sequence>MGKSKRNKGGRGGGGADDKLDGGGDADSVTSMSSGLSDLQFAQATEHISSQEFVLDKYVDALYEKRGSTREEALGSLTDAFESFVLLGLVENKYVTLLSQFINSIKRGSVKEVCLACRCIGAGSSSHEIMDESHPHLLRVLQTWPDAQKMISALDCLAVVTFVGATDLAETQLSLKAIWDVIHPKSGSNVGVVRKPKPPLLAAAVSAWAFLLTTIGSSRRNTDSWKEPITFLCSLLEAEDRAVRIAAGEALALCFELRMFDVSSSDEADVDSYTGEAGGSKHQLFLNMQALKAKLSGLVYSLSMEAGGRGADKKNLNDQRDLFQRISDFIKSGECPEESLRISGKNGILRVTSWRESIQLNYMRRFLGRGFLKHSQDNDLLHEVFDIKIDRTENMSATEKKMFRSGEEKGRALKLNKERRLAQERKQQNILNEQYG</sequence>
<dbReference type="InterPro" id="IPR011989">
    <property type="entry name" value="ARM-like"/>
</dbReference>
<evidence type="ECO:0000313" key="4">
    <source>
        <dbReference type="EMBL" id="ACF82221.1"/>
    </source>
</evidence>
<evidence type="ECO:0000259" key="3">
    <source>
        <dbReference type="Pfam" id="PF05004"/>
    </source>
</evidence>
<proteinExistence type="evidence at transcript level"/>
<evidence type="ECO:0000256" key="1">
    <source>
        <dbReference type="ARBA" id="ARBA00008828"/>
    </source>
</evidence>
<feature type="region of interest" description="Disordered" evidence="2">
    <location>
        <begin position="1"/>
        <end position="31"/>
    </location>
</feature>
<dbReference type="Pfam" id="PF05004">
    <property type="entry name" value="IFRD"/>
    <property type="match status" value="1"/>
</dbReference>
<dbReference type="Gene3D" id="1.25.10.10">
    <property type="entry name" value="Leucine-rich Repeat Variant"/>
    <property type="match status" value="1"/>
</dbReference>
<dbReference type="PANTHER" id="PTHR12354:SF10">
    <property type="entry name" value="INTERFERON-RELATED DEVELOPMENTAL REGULATOR FAMILY PROTEIN, EXPRESSED"/>
    <property type="match status" value="1"/>
</dbReference>
<accession>B4FJC8</accession>
<dbReference type="RefSeq" id="XP_008674407.1">
    <property type="nucleotide sequence ID" value="XM_008676185.3"/>
</dbReference>
<reference evidence="4" key="1">
    <citation type="journal article" date="2009" name="PLoS Genet.">
        <title>Sequencing, mapping, and analysis of 27,455 maize full-length cDNAs.</title>
        <authorList>
            <person name="Soderlund C."/>
            <person name="Descour A."/>
            <person name="Kudrna D."/>
            <person name="Bomhoff M."/>
            <person name="Boyd L."/>
            <person name="Currie J."/>
            <person name="Angelova A."/>
            <person name="Collura K."/>
            <person name="Wissotski M."/>
            <person name="Ashley E."/>
            <person name="Morrow D."/>
            <person name="Fernandes J."/>
            <person name="Walbot V."/>
            <person name="Yu Y."/>
        </authorList>
    </citation>
    <scope>NUCLEOTIDE SEQUENCE</scope>
    <source>
        <strain evidence="4">B73</strain>
    </source>
</reference>
<protein>
    <recommendedName>
        <fullName evidence="3">Interferon-related developmental regulator N-terminal domain-containing protein</fullName>
    </recommendedName>
</protein>
<comment type="similarity">
    <text evidence="1">Belongs to the IFRD family.</text>
</comment>
<name>B4FJC8_MAIZE</name>